<keyword evidence="4" id="KW-0479">Metal-binding</keyword>
<dbReference type="OrthoDB" id="9810880at2"/>
<dbReference type="PANTHER" id="PTHR20858:SF19">
    <property type="entry name" value="PYRIDOXINE KINASE"/>
    <property type="match status" value="1"/>
</dbReference>
<dbReference type="SUPFAM" id="SSF53613">
    <property type="entry name" value="Ribokinase-like"/>
    <property type="match status" value="1"/>
</dbReference>
<evidence type="ECO:0000256" key="3">
    <source>
        <dbReference type="ARBA" id="ARBA00022679"/>
    </source>
</evidence>
<keyword evidence="3 17" id="KW-0808">Transferase</keyword>
<organism evidence="17 19">
    <name type="scientific">Streptococcus chenjunshii</name>
    <dbReference type="NCBI Taxonomy" id="2173853"/>
    <lineage>
        <taxon>Bacteria</taxon>
        <taxon>Bacillati</taxon>
        <taxon>Bacillota</taxon>
        <taxon>Bacilli</taxon>
        <taxon>Lactobacillales</taxon>
        <taxon>Streptococcaceae</taxon>
        <taxon>Streptococcus</taxon>
    </lineage>
</organism>
<evidence type="ECO:0000313" key="17">
    <source>
        <dbReference type="EMBL" id="RFU53043.1"/>
    </source>
</evidence>
<dbReference type="RefSeq" id="WP_116878326.1">
    <property type="nucleotide sequence ID" value="NZ_CP031733.1"/>
</dbReference>
<evidence type="ECO:0000256" key="4">
    <source>
        <dbReference type="ARBA" id="ARBA00022723"/>
    </source>
</evidence>
<evidence type="ECO:0000256" key="2">
    <source>
        <dbReference type="ARBA" id="ARBA00012104"/>
    </source>
</evidence>
<evidence type="ECO:0000256" key="8">
    <source>
        <dbReference type="ARBA" id="ARBA00022842"/>
    </source>
</evidence>
<dbReference type="KEGG" id="schj:DDV21_009625"/>
<evidence type="ECO:0000256" key="11">
    <source>
        <dbReference type="ARBA" id="ARBA00042396"/>
    </source>
</evidence>
<dbReference type="GO" id="GO:0008972">
    <property type="term" value="F:phosphomethylpyrimidine kinase activity"/>
    <property type="evidence" value="ECO:0007669"/>
    <property type="project" value="InterPro"/>
</dbReference>
<accession>A0A346NE72</accession>
<evidence type="ECO:0000256" key="12">
    <source>
        <dbReference type="ARBA" id="ARBA00042531"/>
    </source>
</evidence>
<protein>
    <recommendedName>
        <fullName evidence="2">pyridoxal kinase</fullName>
        <ecNumber evidence="2">2.7.1.35</ecNumber>
    </recommendedName>
    <alternativeName>
        <fullName evidence="10">PN/PL/PM kinase</fullName>
    </alternativeName>
    <alternativeName>
        <fullName evidence="11">Pyridoxal kinase</fullName>
    </alternativeName>
    <alternativeName>
        <fullName evidence="9">Pyridoxamine kinase</fullName>
    </alternativeName>
    <alternativeName>
        <fullName evidence="12">Vitamin B6 kinase</fullName>
    </alternativeName>
</protein>
<comment type="similarity">
    <text evidence="1">Belongs to the ThiD family.</text>
</comment>
<feature type="domain" description="Pyridoxamine kinase/Phosphomethylpyrimidine kinase" evidence="14">
    <location>
        <begin position="13"/>
        <end position="247"/>
    </location>
</feature>
<evidence type="ECO:0000313" key="15">
    <source>
        <dbReference type="EMBL" id="AXQ79317.1"/>
    </source>
</evidence>
<proteinExistence type="inferred from homology"/>
<evidence type="ECO:0000256" key="13">
    <source>
        <dbReference type="ARBA" id="ARBA00049293"/>
    </source>
</evidence>
<evidence type="ECO:0000313" key="18">
    <source>
        <dbReference type="Proteomes" id="UP000246115"/>
    </source>
</evidence>
<keyword evidence="20" id="KW-1185">Reference proteome</keyword>
<accession>A0A372KL92</accession>
<keyword evidence="6 17" id="KW-0418">Kinase</keyword>
<dbReference type="GO" id="GO:0005829">
    <property type="term" value="C:cytosol"/>
    <property type="evidence" value="ECO:0007669"/>
    <property type="project" value="TreeGrafter"/>
</dbReference>
<evidence type="ECO:0000256" key="5">
    <source>
        <dbReference type="ARBA" id="ARBA00022741"/>
    </source>
</evidence>
<evidence type="ECO:0000256" key="6">
    <source>
        <dbReference type="ARBA" id="ARBA00022777"/>
    </source>
</evidence>
<comment type="catalytic activity">
    <reaction evidence="13">
        <text>pyridoxal + ATP = pyridoxal 5'-phosphate + ADP + H(+)</text>
        <dbReference type="Rhea" id="RHEA:10224"/>
        <dbReference type="ChEBI" id="CHEBI:15378"/>
        <dbReference type="ChEBI" id="CHEBI:17310"/>
        <dbReference type="ChEBI" id="CHEBI:30616"/>
        <dbReference type="ChEBI" id="CHEBI:456216"/>
        <dbReference type="ChEBI" id="CHEBI:597326"/>
        <dbReference type="EC" id="2.7.1.35"/>
    </reaction>
</comment>
<name>A0A372KL92_9STRE</name>
<evidence type="ECO:0000256" key="9">
    <source>
        <dbReference type="ARBA" id="ARBA00042307"/>
    </source>
</evidence>
<evidence type="ECO:0000256" key="10">
    <source>
        <dbReference type="ARBA" id="ARBA00042348"/>
    </source>
</evidence>
<keyword evidence="8" id="KW-0460">Magnesium</keyword>
<dbReference type="Proteomes" id="UP000246115">
    <property type="component" value="Chromosome"/>
</dbReference>
<dbReference type="NCBIfam" id="NF009078">
    <property type="entry name" value="PRK12413.1"/>
    <property type="match status" value="1"/>
</dbReference>
<dbReference type="InterPro" id="IPR029056">
    <property type="entry name" value="Ribokinase-like"/>
</dbReference>
<reference evidence="16 20" key="1">
    <citation type="submission" date="2018-08" db="EMBL/GenBank/DDBJ databases">
        <title>Draft genome of Streptococcus sp .nov. Z2.</title>
        <authorList>
            <person name="Tian Z."/>
        </authorList>
    </citation>
    <scope>NUCLEOTIDE SEQUENCE [LARGE SCALE GENOMIC DNA]</scope>
    <source>
        <strain evidence="16 20">Z2</strain>
    </source>
</reference>
<gene>
    <name evidence="15" type="ORF">DDV21_009625</name>
    <name evidence="16" type="ORF">DDV22_06355</name>
    <name evidence="17" type="ORF">DDV23_06615</name>
</gene>
<dbReference type="InterPro" id="IPR004399">
    <property type="entry name" value="HMP/HMP-P_kinase_dom"/>
</dbReference>
<evidence type="ECO:0000313" key="16">
    <source>
        <dbReference type="EMBL" id="RFU50897.1"/>
    </source>
</evidence>
<dbReference type="PANTHER" id="PTHR20858">
    <property type="entry name" value="PHOSPHOMETHYLPYRIMIDINE KINASE"/>
    <property type="match status" value="1"/>
</dbReference>
<reference evidence="18" key="3">
    <citation type="submission" date="2018-08" db="EMBL/GenBank/DDBJ databases">
        <title>Streptococcus chenjunshii sp. nov., isolated from stools sample of the Tibetan antelope in the Qinghai-Tibet plateau, China.</title>
        <authorList>
            <person name="Tian Z."/>
        </authorList>
    </citation>
    <scope>NUCLEOTIDE SEQUENCE [LARGE SCALE GENOMIC DNA]</scope>
    <source>
        <strain evidence="18">Z15</strain>
    </source>
</reference>
<evidence type="ECO:0000259" key="14">
    <source>
        <dbReference type="Pfam" id="PF08543"/>
    </source>
</evidence>
<dbReference type="Proteomes" id="UP000262901">
    <property type="component" value="Unassembled WGS sequence"/>
</dbReference>
<evidence type="ECO:0000256" key="1">
    <source>
        <dbReference type="ARBA" id="ARBA00009879"/>
    </source>
</evidence>
<evidence type="ECO:0000313" key="19">
    <source>
        <dbReference type="Proteomes" id="UP000262901"/>
    </source>
</evidence>
<dbReference type="EMBL" id="QVQY01000014">
    <property type="protein sequence ID" value="RFU50897.1"/>
    <property type="molecule type" value="Genomic_DNA"/>
</dbReference>
<dbReference type="Proteomes" id="UP000264056">
    <property type="component" value="Unassembled WGS sequence"/>
</dbReference>
<evidence type="ECO:0000256" key="7">
    <source>
        <dbReference type="ARBA" id="ARBA00022840"/>
    </source>
</evidence>
<dbReference type="InterPro" id="IPR013749">
    <property type="entry name" value="PM/HMP-P_kinase-1"/>
</dbReference>
<keyword evidence="5" id="KW-0547">Nucleotide-binding</keyword>
<keyword evidence="7" id="KW-0067">ATP-binding</keyword>
<dbReference type="GO" id="GO:0009228">
    <property type="term" value="P:thiamine biosynthetic process"/>
    <property type="evidence" value="ECO:0007669"/>
    <property type="project" value="InterPro"/>
</dbReference>
<sequence>MKNNYILTIAGSDILSGGGFQADLAVFSQYRLFAFLAQTCMTSLEQGHLAVIPTDLTVFNKQLESLADISFTAIKIGLLPALDTANGVLDFIKTQTDVKVVLDPVLVFKENGDREIADMRDKLLEFFPYTAVITPNLHEAEILSGLSINSLADMQAAARTLHEKGAKRVVIKGGARLDPSAAVDVFYDGETMLEFTSPLLDRNNNGAGCTFAASIAAQLALGRTPAEAAEHAKAFVYQAIAHSNEYGVVQYYGKE</sequence>
<dbReference type="GO" id="GO:0046872">
    <property type="term" value="F:metal ion binding"/>
    <property type="evidence" value="ECO:0007669"/>
    <property type="project" value="UniProtKB-KW"/>
</dbReference>
<dbReference type="EC" id="2.7.1.35" evidence="2"/>
<reference evidence="17 19" key="2">
    <citation type="submission" date="2018-08" db="EMBL/GenBank/DDBJ databases">
        <title>Draft genome of Streptococcus sp. nov. Z1.</title>
        <authorList>
            <person name="Tian Z."/>
        </authorList>
    </citation>
    <scope>NUCLEOTIDE SEQUENCE [LARGE SCALE GENOMIC DNA]</scope>
    <source>
        <strain evidence="17">Z1</strain>
        <strain evidence="19">Z1(2018)</strain>
    </source>
</reference>
<dbReference type="CDD" id="cd01169">
    <property type="entry name" value="HMPP_kinase"/>
    <property type="match status" value="1"/>
</dbReference>
<dbReference type="GO" id="GO:0008902">
    <property type="term" value="F:hydroxymethylpyrimidine kinase activity"/>
    <property type="evidence" value="ECO:0007669"/>
    <property type="project" value="TreeGrafter"/>
</dbReference>
<dbReference type="GO" id="GO:0008478">
    <property type="term" value="F:pyridoxal kinase activity"/>
    <property type="evidence" value="ECO:0007669"/>
    <property type="project" value="UniProtKB-EC"/>
</dbReference>
<dbReference type="AlphaFoldDB" id="A0A372KL92"/>
<dbReference type="Gene3D" id="3.40.1190.20">
    <property type="match status" value="1"/>
</dbReference>
<evidence type="ECO:0000313" key="20">
    <source>
        <dbReference type="Proteomes" id="UP000264056"/>
    </source>
</evidence>
<dbReference type="GO" id="GO:0005524">
    <property type="term" value="F:ATP binding"/>
    <property type="evidence" value="ECO:0007669"/>
    <property type="project" value="UniProtKB-KW"/>
</dbReference>
<dbReference type="EMBL" id="QVQZ01000013">
    <property type="protein sequence ID" value="RFU53043.1"/>
    <property type="molecule type" value="Genomic_DNA"/>
</dbReference>
<dbReference type="EMBL" id="CP031733">
    <property type="protein sequence ID" value="AXQ79317.1"/>
    <property type="molecule type" value="Genomic_DNA"/>
</dbReference>
<reference evidence="15" key="4">
    <citation type="journal article" date="2019" name="Int. J. Syst. Evol. Microbiol.">
        <title>Streptococcus chenjunshii sp. nov. isolated from feces of Tibetan antelopes.</title>
        <authorList>
            <person name="Tian Z."/>
            <person name="Lu S."/>
            <person name="Jin D."/>
            <person name="Yang J."/>
            <person name="Pu J."/>
            <person name="Lai X.H."/>
            <person name="Bai X.N."/>
            <person name="Wu X.M."/>
            <person name="Li J."/>
            <person name="Wang S."/>
            <person name="Xu J."/>
        </authorList>
    </citation>
    <scope>NUCLEOTIDE SEQUENCE</scope>
    <source>
        <strain evidence="15">Z15</strain>
    </source>
</reference>
<dbReference type="Pfam" id="PF08543">
    <property type="entry name" value="Phos_pyr_kin"/>
    <property type="match status" value="1"/>
</dbReference>